<name>A0ABS2Q165_9BACL</name>
<keyword evidence="6" id="KW-1185">Reference proteome</keyword>
<dbReference type="InterPro" id="IPR003778">
    <property type="entry name" value="CT_A_B"/>
</dbReference>
<reference evidence="5 6" key="1">
    <citation type="submission" date="2021-01" db="EMBL/GenBank/DDBJ databases">
        <title>Genomic Encyclopedia of Type Strains, Phase IV (KMG-IV): sequencing the most valuable type-strain genomes for metagenomic binning, comparative biology and taxonomic classification.</title>
        <authorList>
            <person name="Goeker M."/>
        </authorList>
    </citation>
    <scope>NUCLEOTIDE SEQUENCE [LARGE SCALE GENOMIC DNA]</scope>
    <source>
        <strain evidence="5 6">DSM 28236</strain>
    </source>
</reference>
<accession>A0ABS2Q165</accession>
<dbReference type="Proteomes" id="UP000808914">
    <property type="component" value="Unassembled WGS sequence"/>
</dbReference>
<comment type="caution">
    <text evidence="5">The sequence shown here is derived from an EMBL/GenBank/DDBJ whole genome shotgun (WGS) entry which is preliminary data.</text>
</comment>
<dbReference type="PANTHER" id="PTHR43309:SF5">
    <property type="entry name" value="5-OXOPROLINASE SUBUNIT C"/>
    <property type="match status" value="1"/>
</dbReference>
<keyword evidence="1" id="KW-0547">Nucleotide-binding</keyword>
<evidence type="ECO:0000313" key="6">
    <source>
        <dbReference type="Proteomes" id="UP000808914"/>
    </source>
</evidence>
<evidence type="ECO:0000256" key="2">
    <source>
        <dbReference type="ARBA" id="ARBA00022801"/>
    </source>
</evidence>
<evidence type="ECO:0000313" key="5">
    <source>
        <dbReference type="EMBL" id="MBM7646038.1"/>
    </source>
</evidence>
<keyword evidence="3" id="KW-0067">ATP-binding</keyword>
<dbReference type="PANTHER" id="PTHR43309">
    <property type="entry name" value="5-OXOPROLINASE SUBUNIT C"/>
    <property type="match status" value="1"/>
</dbReference>
<protein>
    <submittedName>
        <fullName evidence="5">Antagonist of KipI</fullName>
    </submittedName>
</protein>
<evidence type="ECO:0000256" key="3">
    <source>
        <dbReference type="ARBA" id="ARBA00022840"/>
    </source>
</evidence>
<dbReference type="SUPFAM" id="SSF50891">
    <property type="entry name" value="Cyclophilin-like"/>
    <property type="match status" value="1"/>
</dbReference>
<dbReference type="InterPro" id="IPR052708">
    <property type="entry name" value="PxpC"/>
</dbReference>
<keyword evidence="2" id="KW-0378">Hydrolase</keyword>
<sequence>MSFRVVKPGLLTTVQDLGRKGFQQHGVVVSGAMDSYSLRIANLLVGNKDNEAALEMTLTGPTLKIEKDCLIAITGGDLTPSIDGQSVPMWKPVYIKKGRTLKFGPCRSGCRAYLSVSGGFLIPKVMNSKSTYLRGQFGGFKGRALQEGDVIPFNQHECRRNEYKKERFTGPFAACNWSVNVEPLLPFTGSPVIRVTKGRQFGGFSGSSHESFAKEAFVVTNQSDRMGYRLSGPLLELENKRELLSEAVTNGSIQVTPDGNPIILLADCQTTGGYPKIAQVITADLPLIAQVKPGESIRFSYVSLEEAEQLYLEKEQHLQQLKTGILLAFNRKHSTKALIKQACANEKTRRGNE</sequence>
<proteinExistence type="predicted"/>
<evidence type="ECO:0000259" key="4">
    <source>
        <dbReference type="SMART" id="SM00797"/>
    </source>
</evidence>
<organism evidence="5 6">
    <name type="scientific">Scopulibacillus daqui</name>
    <dbReference type="NCBI Taxonomy" id="1469162"/>
    <lineage>
        <taxon>Bacteria</taxon>
        <taxon>Bacillati</taxon>
        <taxon>Bacillota</taxon>
        <taxon>Bacilli</taxon>
        <taxon>Bacillales</taxon>
        <taxon>Sporolactobacillaceae</taxon>
        <taxon>Scopulibacillus</taxon>
    </lineage>
</organism>
<dbReference type="EMBL" id="JAFBER010000015">
    <property type="protein sequence ID" value="MBM7646038.1"/>
    <property type="molecule type" value="Genomic_DNA"/>
</dbReference>
<dbReference type="InterPro" id="IPR029000">
    <property type="entry name" value="Cyclophilin-like_dom_sf"/>
</dbReference>
<evidence type="ECO:0000256" key="1">
    <source>
        <dbReference type="ARBA" id="ARBA00022741"/>
    </source>
</evidence>
<dbReference type="NCBIfam" id="TIGR00724">
    <property type="entry name" value="urea_amlyse_rel"/>
    <property type="match status" value="1"/>
</dbReference>
<feature type="domain" description="Carboxyltransferase" evidence="4">
    <location>
        <begin position="24"/>
        <end position="317"/>
    </location>
</feature>
<dbReference type="Pfam" id="PF02626">
    <property type="entry name" value="CT_A_B"/>
    <property type="match status" value="1"/>
</dbReference>
<dbReference type="SMART" id="SM00797">
    <property type="entry name" value="AHS2"/>
    <property type="match status" value="1"/>
</dbReference>
<dbReference type="Gene3D" id="2.40.100.10">
    <property type="entry name" value="Cyclophilin-like"/>
    <property type="match status" value="1"/>
</dbReference>
<gene>
    <name evidence="5" type="ORF">JOD45_002263</name>
</gene>
<dbReference type="RefSeq" id="WP_205003940.1">
    <property type="nucleotide sequence ID" value="NZ_JAFBER010000015.1"/>
</dbReference>